<keyword evidence="3" id="KW-1185">Reference proteome</keyword>
<dbReference type="RefSeq" id="WP_206574671.1">
    <property type="nucleotide sequence ID" value="NZ_JAFKCV010000009.1"/>
</dbReference>
<dbReference type="Gene3D" id="3.40.50.150">
    <property type="entry name" value="Vaccinia Virus protein VP39"/>
    <property type="match status" value="1"/>
</dbReference>
<name>A0A939DRH9_9ALTE</name>
<dbReference type="AlphaFoldDB" id="A0A939DRH9"/>
<accession>A0A939DRH9</accession>
<evidence type="ECO:0000313" key="2">
    <source>
        <dbReference type="EMBL" id="MBN7826556.1"/>
    </source>
</evidence>
<dbReference type="Pfam" id="PF08241">
    <property type="entry name" value="Methyltransf_11"/>
    <property type="match status" value="1"/>
</dbReference>
<dbReference type="GO" id="GO:0032259">
    <property type="term" value="P:methylation"/>
    <property type="evidence" value="ECO:0007669"/>
    <property type="project" value="UniProtKB-KW"/>
</dbReference>
<dbReference type="EMBL" id="JAFKCV010000009">
    <property type="protein sequence ID" value="MBN7826556.1"/>
    <property type="molecule type" value="Genomic_DNA"/>
</dbReference>
<organism evidence="2 3">
    <name type="scientific">Bowmanella dokdonensis</name>
    <dbReference type="NCBI Taxonomy" id="751969"/>
    <lineage>
        <taxon>Bacteria</taxon>
        <taxon>Pseudomonadati</taxon>
        <taxon>Pseudomonadota</taxon>
        <taxon>Gammaproteobacteria</taxon>
        <taxon>Alteromonadales</taxon>
        <taxon>Alteromonadaceae</taxon>
        <taxon>Bowmanella</taxon>
    </lineage>
</organism>
<dbReference type="GO" id="GO:0008757">
    <property type="term" value="F:S-adenosylmethionine-dependent methyltransferase activity"/>
    <property type="evidence" value="ECO:0007669"/>
    <property type="project" value="InterPro"/>
</dbReference>
<dbReference type="Proteomes" id="UP000664654">
    <property type="component" value="Unassembled WGS sequence"/>
</dbReference>
<gene>
    <name evidence="2" type="ORF">J0A66_15075</name>
</gene>
<evidence type="ECO:0000313" key="3">
    <source>
        <dbReference type="Proteomes" id="UP000664654"/>
    </source>
</evidence>
<dbReference type="CDD" id="cd02440">
    <property type="entry name" value="AdoMet_MTases"/>
    <property type="match status" value="1"/>
</dbReference>
<proteinExistence type="predicted"/>
<feature type="domain" description="Methyltransferase type 11" evidence="1">
    <location>
        <begin position="50"/>
        <end position="144"/>
    </location>
</feature>
<evidence type="ECO:0000259" key="1">
    <source>
        <dbReference type="Pfam" id="PF08241"/>
    </source>
</evidence>
<keyword evidence="2" id="KW-0489">Methyltransferase</keyword>
<dbReference type="InterPro" id="IPR029063">
    <property type="entry name" value="SAM-dependent_MTases_sf"/>
</dbReference>
<protein>
    <submittedName>
        <fullName evidence="2">Class I SAM-dependent methyltransferase</fullName>
    </submittedName>
</protein>
<reference evidence="2" key="1">
    <citation type="submission" date="2021-03" db="EMBL/GenBank/DDBJ databases">
        <title>novel species isolated from a fishpond in China.</title>
        <authorList>
            <person name="Lu H."/>
            <person name="Cai Z."/>
        </authorList>
    </citation>
    <scope>NUCLEOTIDE SEQUENCE</scope>
    <source>
        <strain evidence="2">JCM 30855</strain>
    </source>
</reference>
<sequence length="316" mass="34978">MQYQGWESYWQSGNRDQALIADANVQSFIDQYWVLQLQAAIHGHTIGTALELGCGAGSLAPTIKHYLHGSVVGPLTVYLDISHSALARLNTVHASAALVQADMARLPFRNDSIDLILSQFGIEYAGTQAFCDSAGLLTSNGILIALCHHQDGCLVDRAKQAQRLLTEIVSCGMLPAAHFALTTLFDCIEGRQAHARFVEADTLLSPKVQAVGLLVRQHSHERLVIPWLSKFCRDFAAIYHHPQNYPRSASMVWLDNMIRELPAYLDRMQQLITASLSNTCIELIQSRLGQAGFAFQAEPLSVKGQLFAWSLRILRL</sequence>
<dbReference type="InterPro" id="IPR013216">
    <property type="entry name" value="Methyltransf_11"/>
</dbReference>
<keyword evidence="2" id="KW-0808">Transferase</keyword>
<dbReference type="SUPFAM" id="SSF53335">
    <property type="entry name" value="S-adenosyl-L-methionine-dependent methyltransferases"/>
    <property type="match status" value="1"/>
</dbReference>
<comment type="caution">
    <text evidence="2">The sequence shown here is derived from an EMBL/GenBank/DDBJ whole genome shotgun (WGS) entry which is preliminary data.</text>
</comment>